<keyword evidence="7" id="KW-1185">Reference proteome</keyword>
<dbReference type="Proteomes" id="UP001597097">
    <property type="component" value="Unassembled WGS sequence"/>
</dbReference>
<dbReference type="PANTHER" id="PTHR43712">
    <property type="entry name" value="PUTATIVE (AFU_ORTHOLOGUE AFUA_4G14580)-RELATED"/>
    <property type="match status" value="1"/>
</dbReference>
<dbReference type="RefSeq" id="WP_219527158.1">
    <property type="nucleotide sequence ID" value="NZ_JAHKRM010000001.1"/>
</dbReference>
<dbReference type="GO" id="GO:0032259">
    <property type="term" value="P:methylation"/>
    <property type="evidence" value="ECO:0007669"/>
    <property type="project" value="UniProtKB-KW"/>
</dbReference>
<evidence type="ECO:0000256" key="1">
    <source>
        <dbReference type="ARBA" id="ARBA00022603"/>
    </source>
</evidence>
<dbReference type="EMBL" id="JBHUCM010000019">
    <property type="protein sequence ID" value="MFD1540734.1"/>
    <property type="molecule type" value="Genomic_DNA"/>
</dbReference>
<keyword evidence="2" id="KW-0808">Transferase</keyword>
<dbReference type="PIRSF" id="PIRSF005739">
    <property type="entry name" value="O-mtase"/>
    <property type="match status" value="1"/>
</dbReference>
<name>A0ABW4GD42_9ACTN</name>
<proteinExistence type="predicted"/>
<feature type="domain" description="O-methyltransferase dimerisation" evidence="5">
    <location>
        <begin position="12"/>
        <end position="84"/>
    </location>
</feature>
<sequence length="334" mass="35747">MPHSDDLLWGAVSGISRFAALLTMAELGVADQLADGPLDTEELAERCGAHAPSLRRVLRELASMGVVRRAGADGFDLTDAGAVLRSDVPGSIRSSIRMLGEDGFWYAMGRLPDTVRTGSSAFVAKYGQLYEYLATNPDSARIFDAYMTARAIPLTEGLVKRYDFAGVGTLVDVAGGRGHILATVLHAHPDMRGILYDLDHVADGARKLLAAEGLADRAEAVAGDFFASVPAGADAYLLASVIHNWDDGDAVRILRNVRHAMNPGGRVLVLEVALPDDDAPHLGKDLDLRMLAIFDGALERSREEYATLFQQADLELVEVIELGAGASLLEARPV</sequence>
<dbReference type="GO" id="GO:0008168">
    <property type="term" value="F:methyltransferase activity"/>
    <property type="evidence" value="ECO:0007669"/>
    <property type="project" value="UniProtKB-KW"/>
</dbReference>
<dbReference type="Pfam" id="PF00891">
    <property type="entry name" value="Methyltransf_2"/>
    <property type="match status" value="1"/>
</dbReference>
<dbReference type="PANTHER" id="PTHR43712:SF2">
    <property type="entry name" value="O-METHYLTRANSFERASE CICE"/>
    <property type="match status" value="1"/>
</dbReference>
<dbReference type="CDD" id="cd02440">
    <property type="entry name" value="AdoMet_MTases"/>
    <property type="match status" value="1"/>
</dbReference>
<dbReference type="PROSITE" id="PS51683">
    <property type="entry name" value="SAM_OMT_II"/>
    <property type="match status" value="1"/>
</dbReference>
<evidence type="ECO:0000259" key="5">
    <source>
        <dbReference type="Pfam" id="PF08100"/>
    </source>
</evidence>
<gene>
    <name evidence="6" type="ORF">ACFSJ0_27005</name>
</gene>
<protein>
    <submittedName>
        <fullName evidence="6">Methyltransferase</fullName>
    </submittedName>
</protein>
<keyword evidence="3" id="KW-0949">S-adenosyl-L-methionine</keyword>
<dbReference type="InterPro" id="IPR016461">
    <property type="entry name" value="COMT-like"/>
</dbReference>
<keyword evidence="1 6" id="KW-0489">Methyltransferase</keyword>
<organism evidence="6 7">
    <name type="scientific">Nonomuraea guangzhouensis</name>
    <dbReference type="NCBI Taxonomy" id="1291555"/>
    <lineage>
        <taxon>Bacteria</taxon>
        <taxon>Bacillati</taxon>
        <taxon>Actinomycetota</taxon>
        <taxon>Actinomycetes</taxon>
        <taxon>Streptosporangiales</taxon>
        <taxon>Streptosporangiaceae</taxon>
        <taxon>Nonomuraea</taxon>
    </lineage>
</organism>
<accession>A0ABW4GD42</accession>
<dbReference type="InterPro" id="IPR012967">
    <property type="entry name" value="COMT_dimerisation"/>
</dbReference>
<evidence type="ECO:0000313" key="7">
    <source>
        <dbReference type="Proteomes" id="UP001597097"/>
    </source>
</evidence>
<evidence type="ECO:0000256" key="3">
    <source>
        <dbReference type="ARBA" id="ARBA00022691"/>
    </source>
</evidence>
<comment type="caution">
    <text evidence="6">The sequence shown here is derived from an EMBL/GenBank/DDBJ whole genome shotgun (WGS) entry which is preliminary data.</text>
</comment>
<feature type="domain" description="O-methyltransferase C-terminal" evidence="4">
    <location>
        <begin position="111"/>
        <end position="312"/>
    </location>
</feature>
<evidence type="ECO:0000256" key="2">
    <source>
        <dbReference type="ARBA" id="ARBA00022679"/>
    </source>
</evidence>
<dbReference type="InterPro" id="IPR001077">
    <property type="entry name" value="COMT_C"/>
</dbReference>
<reference evidence="7" key="1">
    <citation type="journal article" date="2019" name="Int. J. Syst. Evol. Microbiol.">
        <title>The Global Catalogue of Microorganisms (GCM) 10K type strain sequencing project: providing services to taxonomists for standard genome sequencing and annotation.</title>
        <authorList>
            <consortium name="The Broad Institute Genomics Platform"/>
            <consortium name="The Broad Institute Genome Sequencing Center for Infectious Disease"/>
            <person name="Wu L."/>
            <person name="Ma J."/>
        </authorList>
    </citation>
    <scope>NUCLEOTIDE SEQUENCE [LARGE SCALE GENOMIC DNA]</scope>
    <source>
        <strain evidence="7">CGMCC 1.15399</strain>
    </source>
</reference>
<evidence type="ECO:0000259" key="4">
    <source>
        <dbReference type="Pfam" id="PF00891"/>
    </source>
</evidence>
<evidence type="ECO:0000313" key="6">
    <source>
        <dbReference type="EMBL" id="MFD1540734.1"/>
    </source>
</evidence>
<dbReference type="Pfam" id="PF08100">
    <property type="entry name" value="Dimerisation"/>
    <property type="match status" value="1"/>
</dbReference>